<evidence type="ECO:0000256" key="1">
    <source>
        <dbReference type="SAM" id="MobiDB-lite"/>
    </source>
</evidence>
<name>A0A7C2JYU0_9PLAN</name>
<proteinExistence type="predicted"/>
<dbReference type="EMBL" id="DSOK01000164">
    <property type="protein sequence ID" value="HEN14920.1"/>
    <property type="molecule type" value="Genomic_DNA"/>
</dbReference>
<evidence type="ECO:0000259" key="2">
    <source>
        <dbReference type="SMART" id="SM01321"/>
    </source>
</evidence>
<dbReference type="InterPro" id="IPR002686">
    <property type="entry name" value="Transposase_17"/>
</dbReference>
<reference evidence="3" key="1">
    <citation type="journal article" date="2020" name="mSystems">
        <title>Genome- and Community-Level Interaction Insights into Carbon Utilization and Element Cycling Functions of Hydrothermarchaeota in Hydrothermal Sediment.</title>
        <authorList>
            <person name="Zhou Z."/>
            <person name="Liu Y."/>
            <person name="Xu W."/>
            <person name="Pan J."/>
            <person name="Luo Z.H."/>
            <person name="Li M."/>
        </authorList>
    </citation>
    <scope>NUCLEOTIDE SEQUENCE [LARGE SCALE GENOMIC DNA]</scope>
    <source>
        <strain evidence="3">SpSt-339</strain>
    </source>
</reference>
<dbReference type="PANTHER" id="PTHR34322">
    <property type="entry name" value="TRANSPOSASE, Y1_TNP DOMAIN-CONTAINING"/>
    <property type="match status" value="1"/>
</dbReference>
<dbReference type="Pfam" id="PF01797">
    <property type="entry name" value="Y1_Tnp"/>
    <property type="match status" value="1"/>
</dbReference>
<comment type="caution">
    <text evidence="3">The sequence shown here is derived from an EMBL/GenBank/DDBJ whole genome shotgun (WGS) entry which is preliminary data.</text>
</comment>
<feature type="region of interest" description="Disordered" evidence="1">
    <location>
        <begin position="1"/>
        <end position="22"/>
    </location>
</feature>
<dbReference type="GO" id="GO:0003677">
    <property type="term" value="F:DNA binding"/>
    <property type="evidence" value="ECO:0007669"/>
    <property type="project" value="InterPro"/>
</dbReference>
<dbReference type="GO" id="GO:0004803">
    <property type="term" value="F:transposase activity"/>
    <property type="evidence" value="ECO:0007669"/>
    <property type="project" value="InterPro"/>
</dbReference>
<evidence type="ECO:0000313" key="3">
    <source>
        <dbReference type="EMBL" id="HEN14920.1"/>
    </source>
</evidence>
<dbReference type="AlphaFoldDB" id="A0A7C2JYU0"/>
<dbReference type="SUPFAM" id="SSF143422">
    <property type="entry name" value="Transposase IS200-like"/>
    <property type="match status" value="1"/>
</dbReference>
<dbReference type="NCBIfam" id="NF047646">
    <property type="entry name" value="REP_Tyr_transpos"/>
    <property type="match status" value="1"/>
</dbReference>
<dbReference type="PANTHER" id="PTHR34322:SF2">
    <property type="entry name" value="TRANSPOSASE IS200-LIKE DOMAIN-CONTAINING PROTEIN"/>
    <property type="match status" value="1"/>
</dbReference>
<gene>
    <name evidence="3" type="ORF">ENQ76_05555</name>
</gene>
<dbReference type="SMART" id="SM01321">
    <property type="entry name" value="Y1_Tnp"/>
    <property type="match status" value="1"/>
</dbReference>
<sequence length="244" mass="28098">MWRARPPTGVQPSDESRDGETSATVKSGATVASSQPWHFTFTIHTAVNTLSGTRSRQGNIDLANSPHRKTIRHYDGEGDARELTFSCYQRRPFFTREHVCEWFLEALKATRTKHGIHVWAYVIMPEHAHVLVWPPTRECKISKVLNTLKGSVAQKAYRYLLRTDPDLIRNAPDGFHFWQAGPGYDRNLNEPKSIWSSIDYIHMNPVRRGLCLRPEDWRWSSARAYLCNEADDLLNLKSLPEDPR</sequence>
<feature type="domain" description="Transposase IS200-like" evidence="2">
    <location>
        <begin position="32"/>
        <end position="204"/>
    </location>
</feature>
<organism evidence="3">
    <name type="scientific">Schlesneria paludicola</name>
    <dbReference type="NCBI Taxonomy" id="360056"/>
    <lineage>
        <taxon>Bacteria</taxon>
        <taxon>Pseudomonadati</taxon>
        <taxon>Planctomycetota</taxon>
        <taxon>Planctomycetia</taxon>
        <taxon>Planctomycetales</taxon>
        <taxon>Planctomycetaceae</taxon>
        <taxon>Schlesneria</taxon>
    </lineage>
</organism>
<accession>A0A7C2JYU0</accession>
<dbReference type="Gene3D" id="3.30.70.1290">
    <property type="entry name" value="Transposase IS200-like"/>
    <property type="match status" value="1"/>
</dbReference>
<protein>
    <submittedName>
        <fullName evidence="3">Transposase</fullName>
    </submittedName>
</protein>
<dbReference type="InterPro" id="IPR036515">
    <property type="entry name" value="Transposase_17_sf"/>
</dbReference>
<dbReference type="GO" id="GO:0006313">
    <property type="term" value="P:DNA transposition"/>
    <property type="evidence" value="ECO:0007669"/>
    <property type="project" value="InterPro"/>
</dbReference>